<dbReference type="EMBL" id="MLJW01008903">
    <property type="protein sequence ID" value="OIQ63558.1"/>
    <property type="molecule type" value="Genomic_DNA"/>
</dbReference>
<reference evidence="1" key="1">
    <citation type="submission" date="2016-10" db="EMBL/GenBank/DDBJ databases">
        <title>Sequence of Gallionella enrichment culture.</title>
        <authorList>
            <person name="Poehlein A."/>
            <person name="Muehling M."/>
            <person name="Daniel R."/>
        </authorList>
    </citation>
    <scope>NUCLEOTIDE SEQUENCE</scope>
</reference>
<proteinExistence type="predicted"/>
<dbReference type="AlphaFoldDB" id="A0A1J5NXP4"/>
<accession>A0A1J5NXP4</accession>
<gene>
    <name evidence="1" type="ORF">GALL_549000</name>
</gene>
<sequence length="51" mass="5387">MLQNIVDQTETASTQQVASEILALQTTLQASYETTSMLAGLTLTKFLPAGG</sequence>
<protein>
    <submittedName>
        <fullName evidence="1">Uncharacterized protein</fullName>
    </submittedName>
</protein>
<comment type="caution">
    <text evidence="1">The sequence shown here is derived from an EMBL/GenBank/DDBJ whole genome shotgun (WGS) entry which is preliminary data.</text>
</comment>
<name>A0A1J5NXP4_9ZZZZ</name>
<evidence type="ECO:0000313" key="1">
    <source>
        <dbReference type="EMBL" id="OIQ63558.1"/>
    </source>
</evidence>
<organism evidence="1">
    <name type="scientific">mine drainage metagenome</name>
    <dbReference type="NCBI Taxonomy" id="410659"/>
    <lineage>
        <taxon>unclassified sequences</taxon>
        <taxon>metagenomes</taxon>
        <taxon>ecological metagenomes</taxon>
    </lineage>
</organism>